<name>A0A8J7TUP2_9PROT</name>
<dbReference type="PANTHER" id="PTHR36153:SF1">
    <property type="entry name" value="TYPE VI SECRETION SYSTEM COMPONENT TSSM1"/>
    <property type="match status" value="1"/>
</dbReference>
<evidence type="ECO:0000259" key="2">
    <source>
        <dbReference type="Pfam" id="PF14331"/>
    </source>
</evidence>
<evidence type="ECO:0000313" key="4">
    <source>
        <dbReference type="Proteomes" id="UP000664414"/>
    </source>
</evidence>
<evidence type="ECO:0000256" key="1">
    <source>
        <dbReference type="SAM" id="Phobius"/>
    </source>
</evidence>
<dbReference type="InterPro" id="IPR027417">
    <property type="entry name" value="P-loop_NTPase"/>
</dbReference>
<sequence length="1421" mass="162319">MITEILQAFLPYLPYFVFIALALGVLLVIFLVFFAQKTVAKSLKQKTKTRAPQPLQTNNTSYFKRFLAWRKTFKDKFSHLGWGQLPKDEMSNSFRQTEEILKTYLGSREPQYELPWYLLVGAEGSGKTTLLKNLNLELPIGRPEFEVPEEHSKLIWRFYDGAVILEPNGPFILRENSLSSDNQDWGYLLQLLNRFRPKRPLDGIILTIPCDELTSEDRLSHNEIYERAKVIYTKLWELQNILGIKVPVYVVLTKSDVMPGFQSFVEALPSGNSQEILGWSSPYSTDANFLTSWVDEAFRYIHRTLDRLRASIFTAQKAPTTLIDGVFTLPLEFIHLKENLQIYLGQIFKDSAYHESFFLRGIYLTGRTFIESIVAPSLLPKITTDFDLNNEEEFQNPLSERLYFVTDLFEKKIFAESTLAQPIMRVLISTNRILNYVKATAAALGIMWLAGLIFAHDTLKTGLSTTMPALIQIDKSIQGVSLKGGVSDDPRFLAYLDQQADIILEKFTTVDTVNVSSLFIPTSWFSHLNHNIRLSFSAAYDRIILPSLYSAIIKKIEDIISLKKLEYPSSGYNQGEANLLVSQPFLAVKNYVQQIQQLEQQVHNFNNLEHSRNIQDLAALIKYLFNKDLPSQFYTSADYYSSALSLSVDRPIDLNPFKIGAGQKLGIIYKNFIEHAFNLDETFPIFSSLSRKLVQLSDTAQTRTYKSEDLRKIVAEAITAADLMSSGRLDWADKDVFDPGPGYSSLISQITTSTLLGKDISIELNRISEREFVKFKLALASFSTPLTGSLFSLRNGQLVSDPSPGLIHFIDYMSMFLEEPFMMKSVDQQIMTKVPTGKLLFWDDLTLQKAGILIENFEDFIGQRLNNMPPILQNIMKLIGRNSMRQCLLNYVAQSQVLSDEPTNSTSLGTRELLQAQVLNVTKVVPIFARIFSVFDEGGLVTQNTQLRQLLVNESQHILQKIEKILENDDLYAAREDMFVWWDGSLMVGLKAFGVRDLNDMKAFLKAQRIRVSFLAKELAEPILTLLSIGYLEDIPFDIPLVDWWTRIIKAVDDYEKKTPGSSLVALEHFLTYDINEITLENCASLDFQDDFTDFNDYFVDIRNTISKQLRKRCKNVTVYRAFEHYNKAATFFNTHLAGRFPFSHKLENSETFDADQDDVTTFFELFDMLDSQEISSLEKYSKIDGTESEAIRFVKDIQSIRALMLAAIDQKADQTIPSKIDFDVSFRTDRTREAGGDKIIDWRMQVGSQILDFRQKNLKTSWTMGMPIIVDLRWAIDGDLSPLSDPRQSNLTVIGPKASFVYTGRWSLIKLIKEHISYETEPSNLKNSPSSLLEFIIPTTCRLENPQEDTPSTLEKKTTDSRVYLRIALHETVKRKKEEKNASSEKESSKIKYIALPRFPIQAPLLDSFMLKGQPSKKAF</sequence>
<dbReference type="SUPFAM" id="SSF52540">
    <property type="entry name" value="P-loop containing nucleoside triphosphate hydrolases"/>
    <property type="match status" value="2"/>
</dbReference>
<keyword evidence="1" id="KW-1133">Transmembrane helix</keyword>
<comment type="caution">
    <text evidence="3">The sequence shown here is derived from an EMBL/GenBank/DDBJ whole genome shotgun (WGS) entry which is preliminary data.</text>
</comment>
<protein>
    <recommendedName>
        <fullName evidence="2">Type VI secretion system component TssM1 N-terminal domain-containing protein</fullName>
    </recommendedName>
</protein>
<dbReference type="EMBL" id="JAFKGL010000022">
    <property type="protein sequence ID" value="MBN9413377.1"/>
    <property type="molecule type" value="Genomic_DNA"/>
</dbReference>
<dbReference type="PANTHER" id="PTHR36153">
    <property type="entry name" value="INNER MEMBRANE PROTEIN-RELATED"/>
    <property type="match status" value="1"/>
</dbReference>
<keyword evidence="1" id="KW-0812">Transmembrane</keyword>
<reference evidence="3" key="1">
    <citation type="submission" date="2021-02" db="EMBL/GenBank/DDBJ databases">
        <title>Thiocyanate and organic carbon inputs drive convergent selection for specific autotrophic Afipia and Thiobacillus strains within complex microbiomes.</title>
        <authorList>
            <person name="Huddy R.J."/>
            <person name="Sachdeva R."/>
            <person name="Kadzinga F."/>
            <person name="Kantor R.S."/>
            <person name="Harrison S.T.L."/>
            <person name="Banfield J.F."/>
        </authorList>
    </citation>
    <scope>NUCLEOTIDE SEQUENCE</scope>
    <source>
        <strain evidence="3">SCN18_10_11_15_R4_P_38_20</strain>
    </source>
</reference>
<dbReference type="Proteomes" id="UP000664414">
    <property type="component" value="Unassembled WGS sequence"/>
</dbReference>
<accession>A0A8J7TUP2</accession>
<feature type="domain" description="Type VI secretion system component TssM1 N-terminal" evidence="2">
    <location>
        <begin position="180"/>
        <end position="428"/>
    </location>
</feature>
<gene>
    <name evidence="3" type="ORF">J0H12_05595</name>
</gene>
<evidence type="ECO:0000313" key="3">
    <source>
        <dbReference type="EMBL" id="MBN9413377.1"/>
    </source>
</evidence>
<proteinExistence type="predicted"/>
<organism evidence="3 4">
    <name type="scientific">Candidatus Paracaedimonas acanthamoebae</name>
    <dbReference type="NCBI Taxonomy" id="244581"/>
    <lineage>
        <taxon>Bacteria</taxon>
        <taxon>Pseudomonadati</taxon>
        <taxon>Pseudomonadota</taxon>
        <taxon>Alphaproteobacteria</taxon>
        <taxon>Holosporales</taxon>
        <taxon>Caedimonadaceae</taxon>
        <taxon>Candidatus Paracaedimonas</taxon>
    </lineage>
</organism>
<feature type="transmembrane region" description="Helical" evidence="1">
    <location>
        <begin position="12"/>
        <end position="35"/>
    </location>
</feature>
<dbReference type="CDD" id="cd00882">
    <property type="entry name" value="Ras_like_GTPase"/>
    <property type="match status" value="1"/>
</dbReference>
<dbReference type="InterPro" id="IPR025743">
    <property type="entry name" value="TssM1_N"/>
</dbReference>
<keyword evidence="1" id="KW-0472">Membrane</keyword>
<dbReference type="InterPro" id="IPR053156">
    <property type="entry name" value="T6SS_TssM-like"/>
</dbReference>
<dbReference type="Pfam" id="PF14331">
    <property type="entry name" value="IcmF-related_N"/>
    <property type="match status" value="1"/>
</dbReference>
<feature type="transmembrane region" description="Helical" evidence="1">
    <location>
        <begin position="433"/>
        <end position="455"/>
    </location>
</feature>